<gene>
    <name evidence="2" type="ORF">GCM10011514_16890</name>
</gene>
<dbReference type="AlphaFoldDB" id="A0A916YN83"/>
<comment type="caution">
    <text evidence="2">The sequence shown here is derived from an EMBL/GenBank/DDBJ whole genome shotgun (WGS) entry which is preliminary data.</text>
</comment>
<dbReference type="Proteomes" id="UP000609064">
    <property type="component" value="Unassembled WGS sequence"/>
</dbReference>
<sequence length="672" mass="71779">MIGLTKKVAVVPLQSEANANYNPFPNDTTTNPTDIQAIKAAFLADQDVLTALKGSDGQQGPQGPQGNQGQAGPAGDSVIVRDTDPTDAISSKVGDLYLNATSGTLYQRSGITQAQFYAAGLQGLVLPNSIWIRKGNLKGATGDKGDKGDGIISGNGHPSNVVQTLPPVGTLYINKNTFGMYERSATEYIPGNVPGELPEDYTLGYWYALGSLRGTNGTNGTNGVNGTDGMDGNDGESAVRILSNYQVIGNYDLLQNDMGKTIVIMAQCGLSTMQEIDNYDGSIIVINDQNTNVTILNANGTQSVICSQKSVSVVSFKVDGSVSVYSLKGQNGTKIYTVSALPSNSADVQIYQNGDLMFNTTTGVLYEKSNMTAAQFLIQNSQQGTQGVVLANVVFLTKGNLKGTNGKDAVEILTGAGTVYLSNAQLGKYLVIPADSAITQISFRDTTIASTTTFLCLKKLQGGISYIPTNMDLPSQLAQAKSGDFFAIQNFTAPVDGYWFTKTDLRSGTRIKTGTDHLTFTDAKTGDLYINTSTGHYWKFTSAQDAYSQSGVWDDLGALGGATSMTQILRDQVFTVPLNIKNVLVHVSIDAQYIAGGIPTINLYYDTSVLEMMEILNPTTTAVNVNIINEGSLVKTYSLDGFSITKIFRVEDVQLFDFFMLSTANGTNSNRL</sequence>
<dbReference type="RefSeq" id="WP_188765626.1">
    <property type="nucleotide sequence ID" value="NZ_BMKK01000003.1"/>
</dbReference>
<name>A0A916YN83_9BACT</name>
<reference evidence="2" key="1">
    <citation type="journal article" date="2014" name="Int. J. Syst. Evol. Microbiol.">
        <title>Complete genome sequence of Corynebacterium casei LMG S-19264T (=DSM 44701T), isolated from a smear-ripened cheese.</title>
        <authorList>
            <consortium name="US DOE Joint Genome Institute (JGI-PGF)"/>
            <person name="Walter F."/>
            <person name="Albersmeier A."/>
            <person name="Kalinowski J."/>
            <person name="Ruckert C."/>
        </authorList>
    </citation>
    <scope>NUCLEOTIDE SEQUENCE</scope>
    <source>
        <strain evidence="2">CGMCC 1.15958</strain>
    </source>
</reference>
<accession>A0A916YN83</accession>
<organism evidence="2 3">
    <name type="scientific">Emticicia aquatilis</name>
    <dbReference type="NCBI Taxonomy" id="1537369"/>
    <lineage>
        <taxon>Bacteria</taxon>
        <taxon>Pseudomonadati</taxon>
        <taxon>Bacteroidota</taxon>
        <taxon>Cytophagia</taxon>
        <taxon>Cytophagales</taxon>
        <taxon>Leadbetterellaceae</taxon>
        <taxon>Emticicia</taxon>
    </lineage>
</organism>
<evidence type="ECO:0000313" key="3">
    <source>
        <dbReference type="Proteomes" id="UP000609064"/>
    </source>
</evidence>
<feature type="compositionally biased region" description="Low complexity" evidence="1">
    <location>
        <begin position="58"/>
        <end position="75"/>
    </location>
</feature>
<evidence type="ECO:0000256" key="1">
    <source>
        <dbReference type="SAM" id="MobiDB-lite"/>
    </source>
</evidence>
<dbReference type="EMBL" id="BMKK01000003">
    <property type="protein sequence ID" value="GGD53398.1"/>
    <property type="molecule type" value="Genomic_DNA"/>
</dbReference>
<evidence type="ECO:0008006" key="4">
    <source>
        <dbReference type="Google" id="ProtNLM"/>
    </source>
</evidence>
<proteinExistence type="predicted"/>
<keyword evidence="3" id="KW-1185">Reference proteome</keyword>
<feature type="region of interest" description="Disordered" evidence="1">
    <location>
        <begin position="53"/>
        <end position="82"/>
    </location>
</feature>
<dbReference type="Gene3D" id="1.20.5.320">
    <property type="entry name" value="6-Phosphogluconate Dehydrogenase, domain 3"/>
    <property type="match status" value="1"/>
</dbReference>
<protein>
    <recommendedName>
        <fullName evidence="4">Collagen-like protein</fullName>
    </recommendedName>
</protein>
<evidence type="ECO:0000313" key="2">
    <source>
        <dbReference type="EMBL" id="GGD53398.1"/>
    </source>
</evidence>
<reference evidence="2" key="2">
    <citation type="submission" date="2020-09" db="EMBL/GenBank/DDBJ databases">
        <authorList>
            <person name="Sun Q."/>
            <person name="Zhou Y."/>
        </authorList>
    </citation>
    <scope>NUCLEOTIDE SEQUENCE</scope>
    <source>
        <strain evidence="2">CGMCC 1.15958</strain>
    </source>
</reference>